<dbReference type="Pfam" id="PF00482">
    <property type="entry name" value="T2SSF"/>
    <property type="match status" value="2"/>
</dbReference>
<sequence>MRFTVRLTHANGEVLVREFEAESAESLRARVLAEGGFPLEITRTDTAFRSRSQLKTESLVLFNQELLALLRAGIPLLQSLELLVGHGKDAQLRRSLTQVVELVREGMSFSDALEQAGSFPPIYRSNVVAGERSGTLPEVLARWLSFQKFAQTSRRRIIEALFYPTFLVLVLILALGVIFNVVLPRFAEFYAGGDIEMPFFTRILLGAGKLVSSTLWVQGVLLVGLVVLGRWMVASEAGRKLAERLLLMLPKVGTLYRMYHSSVFCRTLGVLLSGGLPVVQALEVVQRTSPSERMKAGLLLITDKVRAGSSLHLALEQAKVLDPLAVEMIRVGEQSSALPEMLDHVANFFDSEVEKATTAVTSLIGPVLILFMGVVVLGLLLAIYVPLFNASSMVR</sequence>
<dbReference type="InterPro" id="IPR003004">
    <property type="entry name" value="GspF/PilC"/>
</dbReference>
<evidence type="ECO:0000259" key="9">
    <source>
        <dbReference type="Pfam" id="PF00482"/>
    </source>
</evidence>
<keyword evidence="4" id="KW-0997">Cell inner membrane</keyword>
<dbReference type="InterPro" id="IPR018076">
    <property type="entry name" value="T2SS_GspF_dom"/>
</dbReference>
<organism evidence="10 11">
    <name type="scientific">Candidatus Geothrix odensensis</name>
    <dbReference type="NCBI Taxonomy" id="2954440"/>
    <lineage>
        <taxon>Bacteria</taxon>
        <taxon>Pseudomonadati</taxon>
        <taxon>Acidobacteriota</taxon>
        <taxon>Holophagae</taxon>
        <taxon>Holophagales</taxon>
        <taxon>Holophagaceae</taxon>
        <taxon>Geothrix</taxon>
    </lineage>
</organism>
<dbReference type="EMBL" id="JADKCH010000002">
    <property type="protein sequence ID" value="MBK8571765.1"/>
    <property type="molecule type" value="Genomic_DNA"/>
</dbReference>
<feature type="transmembrane region" description="Helical" evidence="8">
    <location>
        <begin position="363"/>
        <end position="385"/>
    </location>
</feature>
<evidence type="ECO:0000256" key="4">
    <source>
        <dbReference type="ARBA" id="ARBA00022519"/>
    </source>
</evidence>
<dbReference type="GO" id="GO:0005886">
    <property type="term" value="C:plasma membrane"/>
    <property type="evidence" value="ECO:0007669"/>
    <property type="project" value="UniProtKB-SubCell"/>
</dbReference>
<keyword evidence="7 8" id="KW-0472">Membrane</keyword>
<dbReference type="GO" id="GO:0015628">
    <property type="term" value="P:protein secretion by the type II secretion system"/>
    <property type="evidence" value="ECO:0007669"/>
    <property type="project" value="TreeGrafter"/>
</dbReference>
<dbReference type="Proteomes" id="UP000709959">
    <property type="component" value="Unassembled WGS sequence"/>
</dbReference>
<dbReference type="PANTHER" id="PTHR30012">
    <property type="entry name" value="GENERAL SECRETION PATHWAY PROTEIN"/>
    <property type="match status" value="1"/>
</dbReference>
<feature type="domain" description="Type II secretion system protein GspF" evidence="9">
    <location>
        <begin position="264"/>
        <end position="386"/>
    </location>
</feature>
<evidence type="ECO:0000256" key="3">
    <source>
        <dbReference type="ARBA" id="ARBA00022475"/>
    </source>
</evidence>
<evidence type="ECO:0000256" key="8">
    <source>
        <dbReference type="SAM" id="Phobius"/>
    </source>
</evidence>
<dbReference type="Gene3D" id="1.20.81.30">
    <property type="entry name" value="Type II secretion system (T2SS), domain F"/>
    <property type="match status" value="2"/>
</dbReference>
<name>A0A936F1B3_9BACT</name>
<evidence type="ECO:0000313" key="11">
    <source>
        <dbReference type="Proteomes" id="UP000709959"/>
    </source>
</evidence>
<proteinExistence type="inferred from homology"/>
<comment type="similarity">
    <text evidence="2">Belongs to the GSP F family.</text>
</comment>
<gene>
    <name evidence="10" type="ORF">IPN91_03780</name>
</gene>
<evidence type="ECO:0000256" key="5">
    <source>
        <dbReference type="ARBA" id="ARBA00022692"/>
    </source>
</evidence>
<feature type="domain" description="Type II secretion system protein GspF" evidence="9">
    <location>
        <begin position="64"/>
        <end position="184"/>
    </location>
</feature>
<evidence type="ECO:0000256" key="2">
    <source>
        <dbReference type="ARBA" id="ARBA00005745"/>
    </source>
</evidence>
<keyword evidence="5 8" id="KW-0812">Transmembrane</keyword>
<feature type="transmembrane region" description="Helical" evidence="8">
    <location>
        <begin position="215"/>
        <end position="233"/>
    </location>
</feature>
<keyword evidence="3" id="KW-1003">Cell membrane</keyword>
<protein>
    <submittedName>
        <fullName evidence="10">Type II secretion system F family protein</fullName>
    </submittedName>
</protein>
<dbReference type="PRINTS" id="PR00812">
    <property type="entry name" value="BCTERIALGSPF"/>
</dbReference>
<evidence type="ECO:0000256" key="1">
    <source>
        <dbReference type="ARBA" id="ARBA00004429"/>
    </source>
</evidence>
<keyword evidence="6 8" id="KW-1133">Transmembrane helix</keyword>
<comment type="caution">
    <text evidence="10">The sequence shown here is derived from an EMBL/GenBank/DDBJ whole genome shotgun (WGS) entry which is preliminary data.</text>
</comment>
<evidence type="ECO:0000256" key="6">
    <source>
        <dbReference type="ARBA" id="ARBA00022989"/>
    </source>
</evidence>
<dbReference type="FunFam" id="1.20.81.30:FF:000001">
    <property type="entry name" value="Type II secretion system protein F"/>
    <property type="match status" value="2"/>
</dbReference>
<dbReference type="InterPro" id="IPR042094">
    <property type="entry name" value="T2SS_GspF_sf"/>
</dbReference>
<evidence type="ECO:0000313" key="10">
    <source>
        <dbReference type="EMBL" id="MBK8571765.1"/>
    </source>
</evidence>
<reference evidence="10 11" key="1">
    <citation type="submission" date="2020-10" db="EMBL/GenBank/DDBJ databases">
        <title>Connecting structure to function with the recovery of over 1000 high-quality activated sludge metagenome-assembled genomes encoding full-length rRNA genes using long-read sequencing.</title>
        <authorList>
            <person name="Singleton C.M."/>
            <person name="Petriglieri F."/>
            <person name="Kristensen J.M."/>
            <person name="Kirkegaard R.H."/>
            <person name="Michaelsen T.Y."/>
            <person name="Andersen M.H."/>
            <person name="Karst S.M."/>
            <person name="Dueholm M.S."/>
            <person name="Nielsen P.H."/>
            <person name="Albertsen M."/>
        </authorList>
    </citation>
    <scope>NUCLEOTIDE SEQUENCE [LARGE SCALE GENOMIC DNA]</scope>
    <source>
        <strain evidence="10">OdNE_18-Q3-R46-58_MAXAC.008</strain>
    </source>
</reference>
<evidence type="ECO:0000256" key="7">
    <source>
        <dbReference type="ARBA" id="ARBA00023136"/>
    </source>
</evidence>
<dbReference type="PANTHER" id="PTHR30012:SF7">
    <property type="entry name" value="PROTEIN TRANSPORT PROTEIN HOFC HOMOLOG"/>
    <property type="match status" value="1"/>
</dbReference>
<dbReference type="AlphaFoldDB" id="A0A936F1B3"/>
<feature type="transmembrane region" description="Helical" evidence="8">
    <location>
        <begin position="161"/>
        <end position="183"/>
    </location>
</feature>
<accession>A0A936F1B3</accession>
<comment type="subcellular location">
    <subcellularLocation>
        <location evidence="1">Cell inner membrane</location>
        <topology evidence="1">Multi-pass membrane protein</topology>
    </subcellularLocation>
</comment>